<organism evidence="1 2">
    <name type="scientific">Pontibacter burrus</name>
    <dbReference type="NCBI Taxonomy" id="2704466"/>
    <lineage>
        <taxon>Bacteria</taxon>
        <taxon>Pseudomonadati</taxon>
        <taxon>Bacteroidota</taxon>
        <taxon>Cytophagia</taxon>
        <taxon>Cytophagales</taxon>
        <taxon>Hymenobacteraceae</taxon>
        <taxon>Pontibacter</taxon>
    </lineage>
</organism>
<comment type="caution">
    <text evidence="1">The sequence shown here is derived from an EMBL/GenBank/DDBJ whole genome shotgun (WGS) entry which is preliminary data.</text>
</comment>
<name>A0A6B3LRL2_9BACT</name>
<reference evidence="1 2" key="1">
    <citation type="submission" date="2020-02" db="EMBL/GenBank/DDBJ databases">
        <authorList>
            <person name="Kim M.K."/>
        </authorList>
    </citation>
    <scope>NUCLEOTIDE SEQUENCE [LARGE SCALE GENOMIC DNA]</scope>
    <source>
        <strain evidence="1 2">BT327</strain>
    </source>
</reference>
<dbReference type="RefSeq" id="WP_163911040.1">
    <property type="nucleotide sequence ID" value="NZ_JAAGWD010000001.1"/>
</dbReference>
<proteinExistence type="predicted"/>
<dbReference type="EMBL" id="JAAGWD010000001">
    <property type="protein sequence ID" value="NEM96207.1"/>
    <property type="molecule type" value="Genomic_DNA"/>
</dbReference>
<dbReference type="AlphaFoldDB" id="A0A6B3LRL2"/>
<sequence length="140" mass="14717">MACGVKLSFVGKAVVLIVCYLVAGIFSEALAQINKQSNIWYFGSKAGLDFNSGTPTVLTDGAMEAFEGTASIADADGRLLFYSDGTTVWNKQHQVMANGSGLLGSANSAQSCIIVPKPGSQTIYYLFTTDAAGKANGLRY</sequence>
<evidence type="ECO:0000313" key="1">
    <source>
        <dbReference type="EMBL" id="NEM96207.1"/>
    </source>
</evidence>
<protein>
    <submittedName>
        <fullName evidence="1">Uncharacterized protein</fullName>
    </submittedName>
</protein>
<gene>
    <name evidence="1" type="ORF">GXP69_00745</name>
</gene>
<keyword evidence="2" id="KW-1185">Reference proteome</keyword>
<accession>A0A6B3LRL2</accession>
<dbReference type="Proteomes" id="UP000474777">
    <property type="component" value="Unassembled WGS sequence"/>
</dbReference>
<evidence type="ECO:0000313" key="2">
    <source>
        <dbReference type="Proteomes" id="UP000474777"/>
    </source>
</evidence>